<evidence type="ECO:0000256" key="7">
    <source>
        <dbReference type="ARBA" id="ARBA00022694"/>
    </source>
</evidence>
<dbReference type="WBParaSite" id="Pan_g19876.t1">
    <property type="protein sequence ID" value="Pan_g19876.t1"/>
    <property type="gene ID" value="Pan_g19876"/>
</dbReference>
<evidence type="ECO:0000256" key="2">
    <source>
        <dbReference type="ARBA" id="ARBA00004496"/>
    </source>
</evidence>
<dbReference type="GO" id="GO:0002098">
    <property type="term" value="P:tRNA wobble uridine modification"/>
    <property type="evidence" value="ECO:0007669"/>
    <property type="project" value="InterPro"/>
</dbReference>
<dbReference type="GO" id="GO:0005737">
    <property type="term" value="C:cytoplasm"/>
    <property type="evidence" value="ECO:0007669"/>
    <property type="project" value="UniProtKB-SubCell"/>
</dbReference>
<dbReference type="AlphaFoldDB" id="A0A7E4ZVD5"/>
<evidence type="ECO:0000313" key="11">
    <source>
        <dbReference type="WBParaSite" id="Pan_g19876.t1"/>
    </source>
</evidence>
<keyword evidence="7" id="KW-0819">tRNA processing</keyword>
<accession>A0A7E4ZVD5</accession>
<evidence type="ECO:0000256" key="9">
    <source>
        <dbReference type="SAM" id="MobiDB-lite"/>
    </source>
</evidence>
<evidence type="ECO:0000256" key="4">
    <source>
        <dbReference type="ARBA" id="ARBA00007573"/>
    </source>
</evidence>
<dbReference type="Pfam" id="PF05625">
    <property type="entry name" value="PAXNEB"/>
    <property type="match status" value="1"/>
</dbReference>
<evidence type="ECO:0000256" key="6">
    <source>
        <dbReference type="ARBA" id="ARBA00022490"/>
    </source>
</evidence>
<comment type="subcellular location">
    <subcellularLocation>
        <location evidence="2">Cytoplasm</location>
    </subcellularLocation>
    <subcellularLocation>
        <location evidence="1">Nucleus</location>
    </subcellularLocation>
</comment>
<keyword evidence="6" id="KW-0963">Cytoplasm</keyword>
<dbReference type="InterPro" id="IPR008728">
    <property type="entry name" value="Elongator_complex_protein_4"/>
</dbReference>
<dbReference type="PANTHER" id="PTHR12896">
    <property type="entry name" value="PAX6 NEIGHBOR PROTEIN PAXNEB"/>
    <property type="match status" value="1"/>
</dbReference>
<protein>
    <recommendedName>
        <fullName evidence="5">Elongator complex protein 4</fullName>
    </recommendedName>
</protein>
<proteinExistence type="inferred from homology"/>
<evidence type="ECO:0000313" key="10">
    <source>
        <dbReference type="Proteomes" id="UP000492821"/>
    </source>
</evidence>
<keyword evidence="8" id="KW-0539">Nucleus</keyword>
<dbReference type="PANTHER" id="PTHR12896:SF1">
    <property type="entry name" value="ELONGATOR COMPLEX PROTEIN 4"/>
    <property type="match status" value="1"/>
</dbReference>
<evidence type="ECO:0000256" key="3">
    <source>
        <dbReference type="ARBA" id="ARBA00005043"/>
    </source>
</evidence>
<name>A0A7E4ZVD5_PANRE</name>
<reference evidence="10" key="1">
    <citation type="journal article" date="2013" name="Genetics">
        <title>The draft genome and transcriptome of Panagrellus redivivus are shaped by the harsh demands of a free-living lifestyle.</title>
        <authorList>
            <person name="Srinivasan J."/>
            <person name="Dillman A.R."/>
            <person name="Macchietto M.G."/>
            <person name="Heikkinen L."/>
            <person name="Lakso M."/>
            <person name="Fracchia K.M."/>
            <person name="Antoshechkin I."/>
            <person name="Mortazavi A."/>
            <person name="Wong G."/>
            <person name="Sternberg P.W."/>
        </authorList>
    </citation>
    <scope>NUCLEOTIDE SEQUENCE [LARGE SCALE GENOMIC DNA]</scope>
    <source>
        <strain evidence="10">MT8872</strain>
    </source>
</reference>
<organism evidence="10 11">
    <name type="scientific">Panagrellus redivivus</name>
    <name type="common">Microworm</name>
    <dbReference type="NCBI Taxonomy" id="6233"/>
    <lineage>
        <taxon>Eukaryota</taxon>
        <taxon>Metazoa</taxon>
        <taxon>Ecdysozoa</taxon>
        <taxon>Nematoda</taxon>
        <taxon>Chromadorea</taxon>
        <taxon>Rhabditida</taxon>
        <taxon>Tylenchina</taxon>
        <taxon>Panagrolaimomorpha</taxon>
        <taxon>Panagrolaimoidea</taxon>
        <taxon>Panagrolaimidae</taxon>
        <taxon>Panagrellus</taxon>
    </lineage>
</organism>
<comment type="pathway">
    <text evidence="3">tRNA modification; 5-methoxycarbonylmethyl-2-thiouridine-tRNA biosynthesis.</text>
</comment>
<dbReference type="InterPro" id="IPR027417">
    <property type="entry name" value="P-loop_NTPase"/>
</dbReference>
<dbReference type="GO" id="GO:0008023">
    <property type="term" value="C:transcription elongation factor complex"/>
    <property type="evidence" value="ECO:0007669"/>
    <property type="project" value="TreeGrafter"/>
</dbReference>
<dbReference type="Gene3D" id="3.40.50.300">
    <property type="entry name" value="P-loop containing nucleotide triphosphate hydrolases"/>
    <property type="match status" value="1"/>
</dbReference>
<sequence length="342" mass="37059">MLQNYPKVPPKLPGVKHTRTANSSSLGADSLDKLLDDGIPFPSIVAVDERKSRQYSRTLTRLFIAEGYKTGQKVVIVSPRVGEADKYVDAVPIEMAGGGGVKAGVAGTSSEELKIAWRFQSAPKIDSSIGGSKAAKFDLAKSLSREEVEGSGLVATHHVRTYAGLWTLLEAVLTSREADIHSPDTKHPVRIVLNEIGSPLFADSDGFVPFLVKLRAFLLQSTAVIMLTYDGAQLSPSDLNTIQTLSDSILVFHPLADANKSVEPPTNANLAGRLEVLKQPRLYGNSLSRPEACDYSYKESRHTIEIRKLHLDPEGEGFDTSSVAPLLPEMQQLGVLADDLED</sequence>
<evidence type="ECO:0000256" key="5">
    <source>
        <dbReference type="ARBA" id="ARBA00020265"/>
    </source>
</evidence>
<reference evidence="11" key="2">
    <citation type="submission" date="2020-10" db="UniProtKB">
        <authorList>
            <consortium name="WormBaseParasite"/>
        </authorList>
    </citation>
    <scope>IDENTIFICATION</scope>
</reference>
<evidence type="ECO:0000256" key="8">
    <source>
        <dbReference type="ARBA" id="ARBA00023242"/>
    </source>
</evidence>
<comment type="similarity">
    <text evidence="4">Belongs to the ELP4 family.</text>
</comment>
<feature type="region of interest" description="Disordered" evidence="9">
    <location>
        <begin position="1"/>
        <end position="27"/>
    </location>
</feature>
<evidence type="ECO:0000256" key="1">
    <source>
        <dbReference type="ARBA" id="ARBA00004123"/>
    </source>
</evidence>
<keyword evidence="10" id="KW-1185">Reference proteome</keyword>
<dbReference type="Proteomes" id="UP000492821">
    <property type="component" value="Unassembled WGS sequence"/>
</dbReference>
<dbReference type="UniPathway" id="UPA00988"/>
<dbReference type="GO" id="GO:0033588">
    <property type="term" value="C:elongator holoenzyme complex"/>
    <property type="evidence" value="ECO:0007669"/>
    <property type="project" value="InterPro"/>
</dbReference>